<evidence type="ECO:0000313" key="4">
    <source>
        <dbReference type="Proteomes" id="UP001152795"/>
    </source>
</evidence>
<dbReference type="PANTHER" id="PTHR22935:SF95">
    <property type="entry name" value="BETA-LACTAMASE-LIKE 1-RELATED"/>
    <property type="match status" value="1"/>
</dbReference>
<dbReference type="InterPro" id="IPR051478">
    <property type="entry name" value="Beta-lactamase-like_AB/R"/>
</dbReference>
<keyword evidence="2" id="KW-1133">Transmembrane helix</keyword>
<evidence type="ECO:0000256" key="1">
    <source>
        <dbReference type="SAM" id="MobiDB-lite"/>
    </source>
</evidence>
<evidence type="ECO:0000313" key="3">
    <source>
        <dbReference type="EMBL" id="CAB4027599.1"/>
    </source>
</evidence>
<dbReference type="EMBL" id="CACRXK020014900">
    <property type="protein sequence ID" value="CAB4027599.1"/>
    <property type="molecule type" value="Genomic_DNA"/>
</dbReference>
<feature type="compositionally biased region" description="Basic and acidic residues" evidence="1">
    <location>
        <begin position="63"/>
        <end position="75"/>
    </location>
</feature>
<organism evidence="3 4">
    <name type="scientific">Paramuricea clavata</name>
    <name type="common">Red gorgonian</name>
    <name type="synonym">Violescent sea-whip</name>
    <dbReference type="NCBI Taxonomy" id="317549"/>
    <lineage>
        <taxon>Eukaryota</taxon>
        <taxon>Metazoa</taxon>
        <taxon>Cnidaria</taxon>
        <taxon>Anthozoa</taxon>
        <taxon>Octocorallia</taxon>
        <taxon>Malacalcyonacea</taxon>
        <taxon>Plexauridae</taxon>
        <taxon>Paramuricea</taxon>
    </lineage>
</organism>
<feature type="region of interest" description="Disordered" evidence="1">
    <location>
        <begin position="63"/>
        <end position="89"/>
    </location>
</feature>
<dbReference type="PANTHER" id="PTHR22935">
    <property type="entry name" value="PENICILLIN-BINDING PROTEIN"/>
    <property type="match status" value="1"/>
</dbReference>
<keyword evidence="2" id="KW-0812">Transmembrane</keyword>
<comment type="caution">
    <text evidence="3">The sequence shown here is derived from an EMBL/GenBank/DDBJ whole genome shotgun (WGS) entry which is preliminary data.</text>
</comment>
<reference evidence="3" key="1">
    <citation type="submission" date="2020-04" db="EMBL/GenBank/DDBJ databases">
        <authorList>
            <person name="Alioto T."/>
            <person name="Alioto T."/>
            <person name="Gomez Garrido J."/>
        </authorList>
    </citation>
    <scope>NUCLEOTIDE SEQUENCE</scope>
    <source>
        <strain evidence="3">A484AB</strain>
    </source>
</reference>
<dbReference type="AlphaFoldDB" id="A0A6S7L558"/>
<proteinExistence type="predicted"/>
<protein>
    <submittedName>
        <fullName evidence="3">Uncharacterized protein</fullName>
    </submittedName>
</protein>
<gene>
    <name evidence="3" type="ORF">PACLA_8A051912</name>
</gene>
<accession>A0A6S7L558</accession>
<name>A0A6S7L558_PARCT</name>
<keyword evidence="4" id="KW-1185">Reference proteome</keyword>
<dbReference type="Proteomes" id="UP001152795">
    <property type="component" value="Unassembled WGS sequence"/>
</dbReference>
<evidence type="ECO:0000256" key="2">
    <source>
        <dbReference type="SAM" id="Phobius"/>
    </source>
</evidence>
<feature type="non-terminal residue" evidence="3">
    <location>
        <position position="178"/>
    </location>
</feature>
<keyword evidence="2" id="KW-0472">Membrane</keyword>
<sequence>MPSTTVQYINPNQDSKEIKNIPKDIRIFYLKATIAILTLAFATVSAILVWRLLESKNNCDEHLTEASDQDKKDEIPVLSSRTRTPNEEKTWQCPQVGKKKSLPYTLPRGVQQTFQDVKKLLKEKIGKKTLVSVSCTAVYRNDQLWNAAYGILDKSTLPAKTPNEDTLYRTGSLVKLLT</sequence>
<feature type="transmembrane region" description="Helical" evidence="2">
    <location>
        <begin position="28"/>
        <end position="53"/>
    </location>
</feature>